<accession>A0ABY1Q3Q5</accession>
<reference evidence="1 2" key="1">
    <citation type="submission" date="2017-05" db="EMBL/GenBank/DDBJ databases">
        <authorList>
            <person name="Varghese N."/>
            <person name="Submissions S."/>
        </authorList>
    </citation>
    <scope>NUCLEOTIDE SEQUENCE [LARGE SCALE GENOMIC DNA]</scope>
    <source>
        <strain evidence="1 2">SM16</strain>
    </source>
</reference>
<evidence type="ECO:0000313" key="1">
    <source>
        <dbReference type="EMBL" id="SMP58468.1"/>
    </source>
</evidence>
<gene>
    <name evidence="1" type="ORF">SAMN06296065_102477</name>
</gene>
<comment type="caution">
    <text evidence="1">The sequence shown here is derived from an EMBL/GenBank/DDBJ whole genome shotgun (WGS) entry which is preliminary data.</text>
</comment>
<evidence type="ECO:0000313" key="2">
    <source>
        <dbReference type="Proteomes" id="UP001157910"/>
    </source>
</evidence>
<protein>
    <submittedName>
        <fullName evidence="1">Uncharacterized protein</fullName>
    </submittedName>
</protein>
<keyword evidence="2" id="KW-1185">Reference proteome</keyword>
<proteinExistence type="predicted"/>
<dbReference type="RefSeq" id="WP_283405449.1">
    <property type="nucleotide sequence ID" value="NZ_FXUI01000002.1"/>
</dbReference>
<dbReference type="Proteomes" id="UP001157910">
    <property type="component" value="Unassembled WGS sequence"/>
</dbReference>
<sequence>MDAKTLTSAWTAISHASPLVADSWQLGEYLVVRMSGSASYDLFGLDSYRALAMGGLEEMKAEGARRWAADIAKRFQAQQVQAHEEAEKDVSVEDHGSITLFRPRSEVARAWINDNVEAGARWFGDGLIVEPRFVPYLIEGMVEGGLTFG</sequence>
<name>A0ABY1Q3Q5_9SPHN</name>
<organism evidence="1 2">
    <name type="scientific">Novosphingobium panipatense</name>
    <dbReference type="NCBI Taxonomy" id="428991"/>
    <lineage>
        <taxon>Bacteria</taxon>
        <taxon>Pseudomonadati</taxon>
        <taxon>Pseudomonadota</taxon>
        <taxon>Alphaproteobacteria</taxon>
        <taxon>Sphingomonadales</taxon>
        <taxon>Sphingomonadaceae</taxon>
        <taxon>Novosphingobium</taxon>
    </lineage>
</organism>
<dbReference type="EMBL" id="FXUI01000002">
    <property type="protein sequence ID" value="SMP58468.1"/>
    <property type="molecule type" value="Genomic_DNA"/>
</dbReference>